<name>A0ABS7FFT3_9NEIS</name>
<dbReference type="GeneID" id="89687616"/>
<dbReference type="SUPFAM" id="SSF56112">
    <property type="entry name" value="Protein kinase-like (PK-like)"/>
    <property type="match status" value="1"/>
</dbReference>
<dbReference type="Proteomes" id="UP000711178">
    <property type="component" value="Unassembled WGS sequence"/>
</dbReference>
<organism evidence="1 2">
    <name type="scientific">Chromobacterium subtsugae</name>
    <dbReference type="NCBI Taxonomy" id="251747"/>
    <lineage>
        <taxon>Bacteria</taxon>
        <taxon>Pseudomonadati</taxon>
        <taxon>Pseudomonadota</taxon>
        <taxon>Betaproteobacteria</taxon>
        <taxon>Neisseriales</taxon>
        <taxon>Chromobacteriaceae</taxon>
        <taxon>Chromobacterium</taxon>
    </lineage>
</organism>
<evidence type="ECO:0000313" key="1">
    <source>
        <dbReference type="EMBL" id="MBW8288933.1"/>
    </source>
</evidence>
<gene>
    <name evidence="1" type="ORF">KIF53_14960</name>
</gene>
<sequence>MSKPEVFEKSFPYLNPDDVQHLYRHSLAVERSIDGISDITTPRVLACDGLSIHYQYLELGDSFHHVLSGDTDSNDYLFRIGKALKAIHSYQLSENTRSLLHSDFVPHNIFISGTKITLIDPHPPEKLDFSTDRLYGNPYSEIVDFIFCLMSDVGFKRSITKLGLNVSHASSFFDGYGKSNLRIHNFFRPIFYKCKDSYILKRRAGFPLTHATLHCVSGSILTLLVLWKAL</sequence>
<comment type="caution">
    <text evidence="1">The sequence shown here is derived from an EMBL/GenBank/DDBJ whole genome shotgun (WGS) entry which is preliminary data.</text>
</comment>
<protein>
    <recommendedName>
        <fullName evidence="3">Aminoglycoside phosphotransferase domain-containing protein</fullName>
    </recommendedName>
</protein>
<keyword evidence="2" id="KW-1185">Reference proteome</keyword>
<proteinExistence type="predicted"/>
<accession>A0ABS7FFT3</accession>
<reference evidence="1 2" key="1">
    <citation type="submission" date="2021-05" db="EMBL/GenBank/DDBJ databases">
        <title>Draft Whole Genome Sequencing Of Biosensor Chromobacterium violaceum Strain CV026 Reveals A Regulatory RNA In Chromobacterium violaceum Phenotype Regulatory Network.</title>
        <authorList>
            <person name="Hong K.W."/>
            <person name="Chan K.G."/>
            <person name="Chang C.-Y."/>
        </authorList>
    </citation>
    <scope>NUCLEOTIDE SEQUENCE [LARGE SCALE GENOMIC DNA]</scope>
    <source>
        <strain evidence="1 2">ATCC 31532</strain>
    </source>
</reference>
<dbReference type="RefSeq" id="WP_146008423.1">
    <property type="nucleotide sequence ID" value="NZ_CP142381.1"/>
</dbReference>
<dbReference type="EMBL" id="JAHDTB010000013">
    <property type="protein sequence ID" value="MBW8288933.1"/>
    <property type="molecule type" value="Genomic_DNA"/>
</dbReference>
<dbReference type="InterPro" id="IPR011009">
    <property type="entry name" value="Kinase-like_dom_sf"/>
</dbReference>
<evidence type="ECO:0008006" key="3">
    <source>
        <dbReference type="Google" id="ProtNLM"/>
    </source>
</evidence>
<evidence type="ECO:0000313" key="2">
    <source>
        <dbReference type="Proteomes" id="UP000711178"/>
    </source>
</evidence>